<proteinExistence type="predicted"/>
<accession>A0ABS4BPQ7</accession>
<reference evidence="2 3" key="1">
    <citation type="submission" date="2021-04" db="EMBL/GenBank/DDBJ databases">
        <title>Mariniflexile gromovii gen. nov., sp. nov., a gliding bacterium isolated from the sea urchin Strongylocentrotus intermedius.</title>
        <authorList>
            <person name="Ko S."/>
            <person name="Le V."/>
            <person name="Ahn C.-Y."/>
            <person name="Oh H.-M."/>
        </authorList>
    </citation>
    <scope>NUCLEOTIDE SEQUENCE [LARGE SCALE GENOMIC DNA]</scope>
    <source>
        <strain evidence="2 3">KCTC 12570</strain>
    </source>
</reference>
<dbReference type="Proteomes" id="UP000670776">
    <property type="component" value="Unassembled WGS sequence"/>
</dbReference>
<feature type="transmembrane region" description="Helical" evidence="1">
    <location>
        <begin position="129"/>
        <end position="148"/>
    </location>
</feature>
<evidence type="ECO:0008006" key="4">
    <source>
        <dbReference type="Google" id="ProtNLM"/>
    </source>
</evidence>
<evidence type="ECO:0000313" key="3">
    <source>
        <dbReference type="Proteomes" id="UP000670776"/>
    </source>
</evidence>
<keyword evidence="3" id="KW-1185">Reference proteome</keyword>
<protein>
    <recommendedName>
        <fullName evidence="4">Holin (3TMs family)</fullName>
    </recommendedName>
</protein>
<organism evidence="2 3">
    <name type="scientific">Mariniflexile gromovii</name>
    <dbReference type="NCBI Taxonomy" id="362523"/>
    <lineage>
        <taxon>Bacteria</taxon>
        <taxon>Pseudomonadati</taxon>
        <taxon>Bacteroidota</taxon>
        <taxon>Flavobacteriia</taxon>
        <taxon>Flavobacteriales</taxon>
        <taxon>Flavobacteriaceae</taxon>
        <taxon>Mariniflexile</taxon>
    </lineage>
</organism>
<keyword evidence="1" id="KW-0472">Membrane</keyword>
<keyword evidence="1" id="KW-0812">Transmembrane</keyword>
<dbReference type="RefSeq" id="WP_209651782.1">
    <property type="nucleotide sequence ID" value="NZ_JAGJCB010000001.1"/>
</dbReference>
<gene>
    <name evidence="2" type="ORF">J8H85_01040</name>
</gene>
<evidence type="ECO:0000256" key="1">
    <source>
        <dbReference type="SAM" id="Phobius"/>
    </source>
</evidence>
<keyword evidence="1" id="KW-1133">Transmembrane helix</keyword>
<evidence type="ECO:0000313" key="2">
    <source>
        <dbReference type="EMBL" id="MBP0902398.1"/>
    </source>
</evidence>
<name>A0ABS4BPQ7_9FLAO</name>
<feature type="transmembrane region" description="Helical" evidence="1">
    <location>
        <begin position="103"/>
        <end position="123"/>
    </location>
</feature>
<dbReference type="EMBL" id="JAGJCB010000001">
    <property type="protein sequence ID" value="MBP0902398.1"/>
    <property type="molecule type" value="Genomic_DNA"/>
</dbReference>
<sequence>MPEKKQTYKEIHGTTKVGDFLRSIGKSDLLTKVLGASAELLTGDVKGAVSAILKGSDELTSEQREFALKLLESDVAENEEVSKRWQYDMVSDSWLSKNVRPLLLIYLTLSMSILCVLDSSIIAFQIDKVWIELLENLLLASFFAYFGGRTLEKYKKI</sequence>
<comment type="caution">
    <text evidence="2">The sequence shown here is derived from an EMBL/GenBank/DDBJ whole genome shotgun (WGS) entry which is preliminary data.</text>
</comment>